<keyword evidence="2" id="KW-0732">Signal</keyword>
<dbReference type="InterPro" id="IPR000992">
    <property type="entry name" value="SRP1_TIP1"/>
</dbReference>
<proteinExistence type="predicted"/>
<dbReference type="Proteomes" id="UP000510647">
    <property type="component" value="Chromosome 6"/>
</dbReference>
<organism evidence="3 4">
    <name type="scientific">Torulaspora globosa</name>
    <dbReference type="NCBI Taxonomy" id="48254"/>
    <lineage>
        <taxon>Eukaryota</taxon>
        <taxon>Fungi</taxon>
        <taxon>Dikarya</taxon>
        <taxon>Ascomycota</taxon>
        <taxon>Saccharomycotina</taxon>
        <taxon>Saccharomycetes</taxon>
        <taxon>Saccharomycetales</taxon>
        <taxon>Saccharomycetaceae</taxon>
        <taxon>Torulaspora</taxon>
    </lineage>
</organism>
<evidence type="ECO:0000313" key="3">
    <source>
        <dbReference type="EMBL" id="QLQ81626.1"/>
    </source>
</evidence>
<dbReference type="PROSITE" id="PS00724">
    <property type="entry name" value="SRP1_TIP1"/>
    <property type="match status" value="1"/>
</dbReference>
<reference evidence="3 4" key="1">
    <citation type="submission" date="2020-06" db="EMBL/GenBank/DDBJ databases">
        <title>The yeast mating-type switching endonuclease HO is a domesticated member of an unorthodox homing genetic element family.</title>
        <authorList>
            <person name="Coughlan A.Y."/>
            <person name="Lombardi L."/>
            <person name="Braun-Galleani S."/>
            <person name="Martos A.R."/>
            <person name="Galeote V."/>
            <person name="Bigey F."/>
            <person name="Dequin S."/>
            <person name="Byrne K.P."/>
            <person name="Wolfe K.H."/>
        </authorList>
    </citation>
    <scope>NUCLEOTIDE SEQUENCE [LARGE SCALE GENOMIC DNA]</scope>
    <source>
        <strain evidence="3 4">CBS2947</strain>
    </source>
</reference>
<dbReference type="OrthoDB" id="4069694at2759"/>
<dbReference type="GO" id="GO:0031505">
    <property type="term" value="P:fungal-type cell wall organization"/>
    <property type="evidence" value="ECO:0007669"/>
    <property type="project" value="TreeGrafter"/>
</dbReference>
<dbReference type="GO" id="GO:0009277">
    <property type="term" value="C:fungal-type cell wall"/>
    <property type="evidence" value="ECO:0007669"/>
    <property type="project" value="TreeGrafter"/>
</dbReference>
<protein>
    <submittedName>
        <fullName evidence="3">Uncharacterized protein</fullName>
    </submittedName>
</protein>
<sequence length="223" mass="22012">MSINNLILLIAASISAVRAIDPTQSAELNAILSDARGNLPQYMSVASEVSIPPEILQLGMAIATAADDSYTTLYSQIDFNQVSTLMTALPWYSSRLEPAISSALATLTPTVTGSASSQSTSQTNSSSVTSLASSSASGASSSSASSASSSAASSAASSSKMSSASSSTEPSSTVTSTKSSNASSTTSSGSQTSSRQASQTSNAAPKAAIGKGAGILAAAAMLL</sequence>
<dbReference type="GO" id="GO:0005199">
    <property type="term" value="F:structural constituent of cell wall"/>
    <property type="evidence" value="ECO:0007669"/>
    <property type="project" value="TreeGrafter"/>
</dbReference>
<evidence type="ECO:0000256" key="1">
    <source>
        <dbReference type="SAM" id="MobiDB-lite"/>
    </source>
</evidence>
<feature type="signal peptide" evidence="2">
    <location>
        <begin position="1"/>
        <end position="19"/>
    </location>
</feature>
<evidence type="ECO:0000256" key="2">
    <source>
        <dbReference type="SAM" id="SignalP"/>
    </source>
</evidence>
<name>A0A7H9HYH4_9SACH</name>
<dbReference type="PANTHER" id="PTHR31002">
    <property type="entry name" value="SERIPAUPERIN"/>
    <property type="match status" value="1"/>
</dbReference>
<dbReference type="EMBL" id="CP059272">
    <property type="protein sequence ID" value="QLQ81626.1"/>
    <property type="molecule type" value="Genomic_DNA"/>
</dbReference>
<dbReference type="Pfam" id="PF00660">
    <property type="entry name" value="SRP1_TIP1"/>
    <property type="match status" value="1"/>
</dbReference>
<keyword evidence="4" id="KW-1185">Reference proteome</keyword>
<accession>A0A7H9HYH4</accession>
<feature type="region of interest" description="Disordered" evidence="1">
    <location>
        <begin position="157"/>
        <end position="210"/>
    </location>
</feature>
<evidence type="ECO:0000313" key="4">
    <source>
        <dbReference type="Proteomes" id="UP000510647"/>
    </source>
</evidence>
<dbReference type="InterPro" id="IPR050788">
    <property type="entry name" value="Yeast_SRP1/TIP1_CWP"/>
</dbReference>
<dbReference type="PANTHER" id="PTHR31002:SF34">
    <property type="entry name" value="CELL WALL PROTEIN CWP1-RELATED"/>
    <property type="match status" value="1"/>
</dbReference>
<gene>
    <name evidence="3" type="ORF">HG537_0F03870</name>
</gene>
<dbReference type="AlphaFoldDB" id="A0A7H9HYH4"/>
<feature type="region of interest" description="Disordered" evidence="1">
    <location>
        <begin position="111"/>
        <end position="132"/>
    </location>
</feature>
<feature type="chain" id="PRO_5028936248" evidence="2">
    <location>
        <begin position="20"/>
        <end position="223"/>
    </location>
</feature>
<dbReference type="GO" id="GO:0000324">
    <property type="term" value="C:fungal-type vacuole"/>
    <property type="evidence" value="ECO:0007669"/>
    <property type="project" value="TreeGrafter"/>
</dbReference>